<proteinExistence type="predicted"/>
<protein>
    <submittedName>
        <fullName evidence="1">N-formylglutamate amidohydrolase</fullName>
    </submittedName>
</protein>
<evidence type="ECO:0000313" key="2">
    <source>
        <dbReference type="Proteomes" id="UP000054600"/>
    </source>
</evidence>
<reference evidence="1 2" key="1">
    <citation type="submission" date="2015-11" db="EMBL/GenBank/DDBJ databases">
        <title>Genomic analysis of 38 Legionella species identifies large and diverse effector repertoires.</title>
        <authorList>
            <person name="Burstein D."/>
            <person name="Amaro F."/>
            <person name="Zusman T."/>
            <person name="Lifshitz Z."/>
            <person name="Cohen O."/>
            <person name="Gilbert J.A."/>
            <person name="Pupko T."/>
            <person name="Shuman H.A."/>
            <person name="Segal G."/>
        </authorList>
    </citation>
    <scope>NUCLEOTIDE SEQUENCE [LARGE SCALE GENOMIC DNA]</scope>
    <source>
        <strain evidence="1 2">ATCC 49655</strain>
    </source>
</reference>
<name>A0A0W0ZBV0_9GAMM</name>
<dbReference type="EMBL" id="LNYW01000003">
    <property type="protein sequence ID" value="KTD66668.1"/>
    <property type="molecule type" value="Genomic_DNA"/>
</dbReference>
<comment type="caution">
    <text evidence="1">The sequence shown here is derived from an EMBL/GenBank/DDBJ whole genome shotgun (WGS) entry which is preliminary data.</text>
</comment>
<dbReference type="GO" id="GO:0016787">
    <property type="term" value="F:hydrolase activity"/>
    <property type="evidence" value="ECO:0007669"/>
    <property type="project" value="UniProtKB-KW"/>
</dbReference>
<gene>
    <name evidence="1" type="ORF">Lsha_0072</name>
</gene>
<dbReference type="SUPFAM" id="SSF53187">
    <property type="entry name" value="Zn-dependent exopeptidases"/>
    <property type="match status" value="1"/>
</dbReference>
<dbReference type="PATRIC" id="fig|1122169.6.peg.78"/>
<evidence type="ECO:0000313" key="1">
    <source>
        <dbReference type="EMBL" id="KTD66668.1"/>
    </source>
</evidence>
<dbReference type="RefSeq" id="WP_018577162.1">
    <property type="nucleotide sequence ID" value="NZ_KB892395.1"/>
</dbReference>
<dbReference type="AlphaFoldDB" id="A0A0W0ZBV0"/>
<keyword evidence="1" id="KW-0378">Hydrolase</keyword>
<dbReference type="Proteomes" id="UP000054600">
    <property type="component" value="Unassembled WGS sequence"/>
</dbReference>
<organism evidence="1 2">
    <name type="scientific">Legionella shakespearei DSM 23087</name>
    <dbReference type="NCBI Taxonomy" id="1122169"/>
    <lineage>
        <taxon>Bacteria</taxon>
        <taxon>Pseudomonadati</taxon>
        <taxon>Pseudomonadota</taxon>
        <taxon>Gammaproteobacteria</taxon>
        <taxon>Legionellales</taxon>
        <taxon>Legionellaceae</taxon>
        <taxon>Legionella</taxon>
    </lineage>
</organism>
<dbReference type="InterPro" id="IPR007709">
    <property type="entry name" value="N-FG_amidohydro"/>
</dbReference>
<dbReference type="Gene3D" id="3.40.630.40">
    <property type="entry name" value="Zn-dependent exopeptidases"/>
    <property type="match status" value="1"/>
</dbReference>
<dbReference type="STRING" id="1122169.Lsha_0072"/>
<dbReference type="eggNOG" id="COG3931">
    <property type="taxonomic scope" value="Bacteria"/>
</dbReference>
<keyword evidence="2" id="KW-1185">Reference proteome</keyword>
<accession>A0A0W0ZBV0</accession>
<sequence length="233" mass="26787">MNKNIALLISCEHAVNTVPEQYINHFTPFNELLNTHRGIDIGALEIAQYLKETVPSYLVQSTMTRLLVDCNRSINHPTFFSEITRALPPEAKSDLIDLYYTPYRNQVIDFIKRSNSEGLKVWHISIHSFTPVMNEIIRKTDIGLLYDPRRLEEKAVAKQWKTEMAVLSPQLRIRMNYPYKGISDGFTKCLRKQFSANEYLGIQIELNQALTANDQALNSLKNILSLSLLKILC</sequence>
<dbReference type="Pfam" id="PF05013">
    <property type="entry name" value="FGase"/>
    <property type="match status" value="1"/>
</dbReference>
<dbReference type="OrthoDB" id="9815326at2"/>